<dbReference type="Proteomes" id="UP001485459">
    <property type="component" value="Chromosome"/>
</dbReference>
<dbReference type="PROSITE" id="PS51257">
    <property type="entry name" value="PROKAR_LIPOPROTEIN"/>
    <property type="match status" value="1"/>
</dbReference>
<keyword evidence="2" id="KW-1185">Reference proteome</keyword>
<evidence type="ECO:0000313" key="2">
    <source>
        <dbReference type="Proteomes" id="UP001485459"/>
    </source>
</evidence>
<protein>
    <recommendedName>
        <fullName evidence="3">Polysaccharide deacetylase</fullName>
    </recommendedName>
</protein>
<organism evidence="1 2">
    <name type="scientific">Chitinophaga pollutisoli</name>
    <dbReference type="NCBI Taxonomy" id="3133966"/>
    <lineage>
        <taxon>Bacteria</taxon>
        <taxon>Pseudomonadati</taxon>
        <taxon>Bacteroidota</taxon>
        <taxon>Chitinophagia</taxon>
        <taxon>Chitinophagales</taxon>
        <taxon>Chitinophagaceae</taxon>
        <taxon>Chitinophaga</taxon>
    </lineage>
</organism>
<evidence type="ECO:0000313" key="1">
    <source>
        <dbReference type="EMBL" id="WZN43101.1"/>
    </source>
</evidence>
<accession>A0ABZ2YTM6</accession>
<name>A0ABZ2YTM6_9BACT</name>
<proteinExistence type="predicted"/>
<sequence>MPKHRYIWMALLLTTLACQQPRETHRAFYHWKQRYAPSSGETAMLQKLAASRLYVKCFDVDQRGDKAIPVAISDFRAAFPDSVFIVPVVFIMNEVWRRNDTTLTHGVARRTAALLAHLCRNIPPERIPEIQLDCDWTRSTRDAYFAFLRAIRNEPFFQHRLLSATIRLHQVKYSGGSGVPPVDKGLLMCYNMGDLRKPGDHNSIIDPETLQSYTGNNRIIQYPLPLDFALPLFEWDVLFRKGQYAGLTRNMPVADERIFRKSGDFSYTVMKDTAISNVRLHPGDVIRREDSRPDVLRKAAKQLSQQRQAHAPVIIFYHLEPGILNKYDLHELETIYSLFG</sequence>
<reference evidence="2" key="1">
    <citation type="submission" date="2024-03" db="EMBL/GenBank/DDBJ databases">
        <title>Chitinophaga horti sp. nov., isolated from garden soil.</title>
        <authorList>
            <person name="Lee D.S."/>
            <person name="Han D.M."/>
            <person name="Baek J.H."/>
            <person name="Choi D.G."/>
            <person name="Jeon J.H."/>
            <person name="Jeon C.O."/>
        </authorList>
    </citation>
    <scope>NUCLEOTIDE SEQUENCE [LARGE SCALE GENOMIC DNA]</scope>
    <source>
        <strain evidence="2">GPA1</strain>
    </source>
</reference>
<dbReference type="RefSeq" id="WP_341837923.1">
    <property type="nucleotide sequence ID" value="NZ_CP149822.1"/>
</dbReference>
<gene>
    <name evidence="1" type="ORF">WJU16_08655</name>
</gene>
<dbReference type="EMBL" id="CP149822">
    <property type="protein sequence ID" value="WZN43101.1"/>
    <property type="molecule type" value="Genomic_DNA"/>
</dbReference>
<evidence type="ECO:0008006" key="3">
    <source>
        <dbReference type="Google" id="ProtNLM"/>
    </source>
</evidence>